<proteinExistence type="predicted"/>
<sequence>MSGATAGLGSLGEGQLGPLPASPAPASPGPERSGSALGPVTAAVGAVRLAEPPQEAEEEEEEAAAASPVAAVEAAAWLRHVLGFLTEDGDTALHLAVIHEHEAFLDSILQYTGGTEYLDLQNDLGQTALHIAVILGLSGFVRKLRAAGAGLCVQERGGAHAAAPRLPRGTPGLRPPSARTLPDPPATHPSAPPPPAGYTPLHVAVLRKDLEMVELLLSAGADLNKAEPSCGRSPLHLAVEAQSPEVAECLLRAGADPAARMYVGYTPLYSARHRPDPRLPQLLRDFGAQEPPGDSEDSPDEGEDDNSDRRLATAQTPPHHPLPPPPLPPGARTRWGLTAPPPLRVPMTSVTHPSPGSP</sequence>
<evidence type="ECO:0000256" key="2">
    <source>
        <dbReference type="SAM" id="MobiDB-lite"/>
    </source>
</evidence>
<dbReference type="PANTHER" id="PTHR47303:SF1">
    <property type="entry name" value="NF-KAPPA-B INHIBITOR BETA"/>
    <property type="match status" value="1"/>
</dbReference>
<feature type="repeat" description="ANK" evidence="1">
    <location>
        <begin position="230"/>
        <end position="262"/>
    </location>
</feature>
<reference evidence="3" key="2">
    <citation type="submission" date="2025-09" db="UniProtKB">
        <authorList>
            <consortium name="Ensembl"/>
        </authorList>
    </citation>
    <scope>IDENTIFICATION</scope>
</reference>
<evidence type="ECO:0000313" key="3">
    <source>
        <dbReference type="Ensembl" id="ENSACCP00020021989.1"/>
    </source>
</evidence>
<dbReference type="PROSITE" id="PS50297">
    <property type="entry name" value="ANK_REP_REGION"/>
    <property type="match status" value="2"/>
</dbReference>
<gene>
    <name evidence="3" type="primary">LOC115338180</name>
</gene>
<organism evidence="3 4">
    <name type="scientific">Aquila chrysaetos chrysaetos</name>
    <dbReference type="NCBI Taxonomy" id="223781"/>
    <lineage>
        <taxon>Eukaryota</taxon>
        <taxon>Metazoa</taxon>
        <taxon>Chordata</taxon>
        <taxon>Craniata</taxon>
        <taxon>Vertebrata</taxon>
        <taxon>Euteleostomi</taxon>
        <taxon>Archelosauria</taxon>
        <taxon>Archosauria</taxon>
        <taxon>Dinosauria</taxon>
        <taxon>Saurischia</taxon>
        <taxon>Theropoda</taxon>
        <taxon>Coelurosauria</taxon>
        <taxon>Aves</taxon>
        <taxon>Neognathae</taxon>
        <taxon>Neoaves</taxon>
        <taxon>Telluraves</taxon>
        <taxon>Accipitrimorphae</taxon>
        <taxon>Accipitriformes</taxon>
        <taxon>Accipitridae</taxon>
        <taxon>Accipitrinae</taxon>
        <taxon>Aquila</taxon>
    </lineage>
</organism>
<dbReference type="PRINTS" id="PR01415">
    <property type="entry name" value="ANKYRIN"/>
</dbReference>
<dbReference type="GO" id="GO:0071222">
    <property type="term" value="P:cellular response to lipopolysaccharide"/>
    <property type="evidence" value="ECO:0007669"/>
    <property type="project" value="TreeGrafter"/>
</dbReference>
<feature type="repeat" description="ANK" evidence="1">
    <location>
        <begin position="196"/>
        <end position="228"/>
    </location>
</feature>
<keyword evidence="4" id="KW-1185">Reference proteome</keyword>
<feature type="compositionally biased region" description="Pro residues" evidence="2">
    <location>
        <begin position="318"/>
        <end position="329"/>
    </location>
</feature>
<dbReference type="Proteomes" id="UP000472275">
    <property type="component" value="Unassembled WGS sequence"/>
</dbReference>
<dbReference type="Gene3D" id="1.25.40.20">
    <property type="entry name" value="Ankyrin repeat-containing domain"/>
    <property type="match status" value="1"/>
</dbReference>
<dbReference type="InParanoid" id="A0A663FBS1"/>
<dbReference type="AlphaFoldDB" id="A0A663FBS1"/>
<protein>
    <submittedName>
        <fullName evidence="3">Uncharacterized protein</fullName>
    </submittedName>
</protein>
<feature type="compositionally biased region" description="Polar residues" evidence="2">
    <location>
        <begin position="348"/>
        <end position="358"/>
    </location>
</feature>
<dbReference type="PROSITE" id="PS50088">
    <property type="entry name" value="ANK_REPEAT"/>
    <property type="match status" value="3"/>
</dbReference>
<dbReference type="PANTHER" id="PTHR47303">
    <property type="match status" value="1"/>
</dbReference>
<name>A0A663FBS1_AQUCH</name>
<feature type="compositionally biased region" description="Acidic residues" evidence="2">
    <location>
        <begin position="293"/>
        <end position="306"/>
    </location>
</feature>
<feature type="region of interest" description="Disordered" evidence="2">
    <location>
        <begin position="47"/>
        <end position="66"/>
    </location>
</feature>
<feature type="repeat" description="ANK" evidence="1">
    <location>
        <begin position="124"/>
        <end position="156"/>
    </location>
</feature>
<dbReference type="Pfam" id="PF12796">
    <property type="entry name" value="Ank_2"/>
    <property type="match status" value="2"/>
</dbReference>
<dbReference type="GeneTree" id="ENSGT00940000161595"/>
<evidence type="ECO:0000256" key="1">
    <source>
        <dbReference type="PROSITE-ProRule" id="PRU00023"/>
    </source>
</evidence>
<dbReference type="InterPro" id="IPR036770">
    <property type="entry name" value="Ankyrin_rpt-contain_sf"/>
</dbReference>
<feature type="region of interest" description="Disordered" evidence="2">
    <location>
        <begin position="270"/>
        <end position="358"/>
    </location>
</feature>
<dbReference type="SUPFAM" id="SSF48403">
    <property type="entry name" value="Ankyrin repeat"/>
    <property type="match status" value="1"/>
</dbReference>
<feature type="compositionally biased region" description="Pro residues" evidence="2">
    <location>
        <begin position="182"/>
        <end position="197"/>
    </location>
</feature>
<feature type="compositionally biased region" description="Acidic residues" evidence="2">
    <location>
        <begin position="54"/>
        <end position="63"/>
    </location>
</feature>
<feature type="compositionally biased region" description="Low complexity" evidence="2">
    <location>
        <begin position="164"/>
        <end position="176"/>
    </location>
</feature>
<feature type="region of interest" description="Disordered" evidence="2">
    <location>
        <begin position="1"/>
        <end position="37"/>
    </location>
</feature>
<dbReference type="Ensembl" id="ENSACCT00020022960.1">
    <property type="protein sequence ID" value="ENSACCP00020021989.1"/>
    <property type="gene ID" value="ENSACCG00020015117.1"/>
</dbReference>
<evidence type="ECO:0000313" key="4">
    <source>
        <dbReference type="Proteomes" id="UP000472275"/>
    </source>
</evidence>
<reference evidence="3" key="1">
    <citation type="submission" date="2025-08" db="UniProtKB">
        <authorList>
            <consortium name="Ensembl"/>
        </authorList>
    </citation>
    <scope>IDENTIFICATION</scope>
</reference>
<dbReference type="InterPro" id="IPR002110">
    <property type="entry name" value="Ankyrin_rpt"/>
</dbReference>
<accession>A0A663FBS1</accession>
<dbReference type="SMART" id="SM00248">
    <property type="entry name" value="ANK"/>
    <property type="match status" value="4"/>
</dbReference>
<keyword evidence="1" id="KW-0040">ANK repeat</keyword>
<feature type="region of interest" description="Disordered" evidence="2">
    <location>
        <begin position="160"/>
        <end position="200"/>
    </location>
</feature>